<feature type="transmembrane region" description="Helical" evidence="9">
    <location>
        <begin position="312"/>
        <end position="332"/>
    </location>
</feature>
<evidence type="ECO:0000259" key="10">
    <source>
        <dbReference type="PROSITE" id="PS50850"/>
    </source>
</evidence>
<reference evidence="11 12" key="1">
    <citation type="journal article" date="2016" name="Nat. Commun.">
        <title>Ectomycorrhizal ecology is imprinted in the genome of the dominant symbiotic fungus Cenococcum geophilum.</title>
        <authorList>
            <consortium name="DOE Joint Genome Institute"/>
            <person name="Peter M."/>
            <person name="Kohler A."/>
            <person name="Ohm R.A."/>
            <person name="Kuo A."/>
            <person name="Krutzmann J."/>
            <person name="Morin E."/>
            <person name="Arend M."/>
            <person name="Barry K.W."/>
            <person name="Binder M."/>
            <person name="Choi C."/>
            <person name="Clum A."/>
            <person name="Copeland A."/>
            <person name="Grisel N."/>
            <person name="Haridas S."/>
            <person name="Kipfer T."/>
            <person name="LaButti K."/>
            <person name="Lindquist E."/>
            <person name="Lipzen A."/>
            <person name="Maire R."/>
            <person name="Meier B."/>
            <person name="Mihaltcheva S."/>
            <person name="Molinier V."/>
            <person name="Murat C."/>
            <person name="Poggeler S."/>
            <person name="Quandt C.A."/>
            <person name="Sperisen C."/>
            <person name="Tritt A."/>
            <person name="Tisserant E."/>
            <person name="Crous P.W."/>
            <person name="Henrissat B."/>
            <person name="Nehls U."/>
            <person name="Egli S."/>
            <person name="Spatafora J.W."/>
            <person name="Grigoriev I.V."/>
            <person name="Martin F.M."/>
        </authorList>
    </citation>
    <scope>NUCLEOTIDE SEQUENCE [LARGE SCALE GENOMIC DNA]</scope>
    <source>
        <strain evidence="11 12">CBS 459.81</strain>
    </source>
</reference>
<comment type="similarity">
    <text evidence="7">Belongs to the major facilitator superfamily. DHA1 family. Polyamines/proton antiporter (TC 2.A.1.2.16) subfamily.</text>
</comment>
<sequence length="519" mass="56798">MPEPSAPEKQYNANGRDSVTLAESEKAPSRIAESSDDTTVQVSTVQPVNNDNDPASDPLVVDWDGPDDPENPRNWPARKKVTIVGIVAVASLVSPLASSMVAPGVKLLMDDFGNDSPLLSSFTVSSYVLGFAFGPLFLAPLSELYGRSPVYICAWICSLCFTIGCAKAPSLAAFIVFRVLAGMSGVVSLANGGGTIVDVYDVHQRGLAMSIFAMGPLMGPVIGPVGGGFLSQAKGWRWVFWFLAILFGFTSTVSILFLKETYAPILLERKTKRLIQETGNTELHSKFGSKKSPKTLFWTAIRRPLTMLATDPIVTILALYIAVVFAYLYLLFTTFPTIFAEQYHFSRGTQGLAYIGLGVGCLLGSFFTALTSDRVLQRLTKKHGKTKPEFRLVSVMITCWAVPGGLFWYGWAADKRVHWIVPILGTTLFGFGLFGTMMPVQTYLIDSYKLYAASALAATTLLRSLIGALLPLGGLNLYKKLGIGWGNSLLAFIALAMLPFPFLFYRFGERIRVKFRREY</sequence>
<feature type="transmembrane region" description="Helical" evidence="9">
    <location>
        <begin position="352"/>
        <end position="371"/>
    </location>
</feature>
<evidence type="ECO:0000256" key="1">
    <source>
        <dbReference type="ARBA" id="ARBA00004651"/>
    </source>
</evidence>
<evidence type="ECO:0000256" key="9">
    <source>
        <dbReference type="SAM" id="Phobius"/>
    </source>
</evidence>
<evidence type="ECO:0000313" key="11">
    <source>
        <dbReference type="EMBL" id="OCK82598.1"/>
    </source>
</evidence>
<evidence type="ECO:0000256" key="5">
    <source>
        <dbReference type="ARBA" id="ARBA00022989"/>
    </source>
</evidence>
<feature type="transmembrane region" description="Helical" evidence="9">
    <location>
        <begin position="417"/>
        <end position="438"/>
    </location>
</feature>
<organism evidence="11 12">
    <name type="scientific">Lepidopterella palustris CBS 459.81</name>
    <dbReference type="NCBI Taxonomy" id="1314670"/>
    <lineage>
        <taxon>Eukaryota</taxon>
        <taxon>Fungi</taxon>
        <taxon>Dikarya</taxon>
        <taxon>Ascomycota</taxon>
        <taxon>Pezizomycotina</taxon>
        <taxon>Dothideomycetes</taxon>
        <taxon>Pleosporomycetidae</taxon>
        <taxon>Mytilinidiales</taxon>
        <taxon>Argynnaceae</taxon>
        <taxon>Lepidopterella</taxon>
    </lineage>
</organism>
<feature type="transmembrane region" description="Helical" evidence="9">
    <location>
        <begin position="81"/>
        <end position="98"/>
    </location>
</feature>
<feature type="compositionally biased region" description="Polar residues" evidence="8">
    <location>
        <begin position="37"/>
        <end position="53"/>
    </location>
</feature>
<feature type="transmembrane region" description="Helical" evidence="9">
    <location>
        <begin position="175"/>
        <end position="200"/>
    </location>
</feature>
<feature type="transmembrane region" description="Helical" evidence="9">
    <location>
        <begin position="485"/>
        <end position="507"/>
    </location>
</feature>
<feature type="transmembrane region" description="Helical" evidence="9">
    <location>
        <begin position="150"/>
        <end position="169"/>
    </location>
</feature>
<protein>
    <submittedName>
        <fullName evidence="11">MFS general substrate transporter</fullName>
    </submittedName>
</protein>
<dbReference type="InterPro" id="IPR020846">
    <property type="entry name" value="MFS_dom"/>
</dbReference>
<dbReference type="AlphaFoldDB" id="A0A8E2EEX9"/>
<feature type="transmembrane region" description="Helical" evidence="9">
    <location>
        <begin position="207"/>
        <end position="226"/>
    </location>
</feature>
<dbReference type="GO" id="GO:0022857">
    <property type="term" value="F:transmembrane transporter activity"/>
    <property type="evidence" value="ECO:0007669"/>
    <property type="project" value="InterPro"/>
</dbReference>
<dbReference type="InterPro" id="IPR011701">
    <property type="entry name" value="MFS"/>
</dbReference>
<keyword evidence="5 9" id="KW-1133">Transmembrane helix</keyword>
<evidence type="ECO:0000256" key="2">
    <source>
        <dbReference type="ARBA" id="ARBA00022448"/>
    </source>
</evidence>
<dbReference type="Proteomes" id="UP000250266">
    <property type="component" value="Unassembled WGS sequence"/>
</dbReference>
<keyword evidence="3" id="KW-1003">Cell membrane</keyword>
<dbReference type="FunFam" id="1.20.1250.20:FF:000011">
    <property type="entry name" value="MFS multidrug transporter, putative"/>
    <property type="match status" value="1"/>
</dbReference>
<dbReference type="Gene3D" id="1.20.1250.20">
    <property type="entry name" value="MFS general substrate transporter like domains"/>
    <property type="match status" value="1"/>
</dbReference>
<feature type="transmembrane region" description="Helical" evidence="9">
    <location>
        <begin position="392"/>
        <end position="411"/>
    </location>
</feature>
<feature type="transmembrane region" description="Helical" evidence="9">
    <location>
        <begin position="450"/>
        <end position="473"/>
    </location>
</feature>
<keyword evidence="2" id="KW-0813">Transport</keyword>
<keyword evidence="6 9" id="KW-0472">Membrane</keyword>
<name>A0A8E2EEX9_9PEZI</name>
<evidence type="ECO:0000313" key="12">
    <source>
        <dbReference type="Proteomes" id="UP000250266"/>
    </source>
</evidence>
<feature type="transmembrane region" description="Helical" evidence="9">
    <location>
        <begin position="118"/>
        <end position="138"/>
    </location>
</feature>
<dbReference type="OrthoDB" id="5296287at2759"/>
<accession>A0A8E2EEX9</accession>
<evidence type="ECO:0000256" key="8">
    <source>
        <dbReference type="SAM" id="MobiDB-lite"/>
    </source>
</evidence>
<feature type="region of interest" description="Disordered" evidence="8">
    <location>
        <begin position="1"/>
        <end position="75"/>
    </location>
</feature>
<feature type="domain" description="Major facilitator superfamily (MFS) profile" evidence="10">
    <location>
        <begin position="83"/>
        <end position="511"/>
    </location>
</feature>
<dbReference type="GO" id="GO:0005886">
    <property type="term" value="C:plasma membrane"/>
    <property type="evidence" value="ECO:0007669"/>
    <property type="project" value="UniProtKB-SubCell"/>
</dbReference>
<dbReference type="PROSITE" id="PS50850">
    <property type="entry name" value="MFS"/>
    <property type="match status" value="1"/>
</dbReference>
<keyword evidence="12" id="KW-1185">Reference proteome</keyword>
<comment type="subcellular location">
    <subcellularLocation>
        <location evidence="1">Cell membrane</location>
        <topology evidence="1">Multi-pass membrane protein</topology>
    </subcellularLocation>
</comment>
<dbReference type="PANTHER" id="PTHR23502:SF186">
    <property type="entry name" value="MAJOR FACILITATOR SUPERFAMILY (MFS) PROFILE DOMAIN-CONTAINING PROTEIN"/>
    <property type="match status" value="1"/>
</dbReference>
<evidence type="ECO:0000256" key="4">
    <source>
        <dbReference type="ARBA" id="ARBA00022692"/>
    </source>
</evidence>
<gene>
    <name evidence="11" type="ORF">K432DRAFT_441466</name>
</gene>
<dbReference type="InterPro" id="IPR036259">
    <property type="entry name" value="MFS_trans_sf"/>
</dbReference>
<dbReference type="CDD" id="cd17323">
    <property type="entry name" value="MFS_Tpo1_MDR_like"/>
    <property type="match status" value="1"/>
</dbReference>
<keyword evidence="4 9" id="KW-0812">Transmembrane</keyword>
<dbReference type="SUPFAM" id="SSF103473">
    <property type="entry name" value="MFS general substrate transporter"/>
    <property type="match status" value="1"/>
</dbReference>
<dbReference type="PANTHER" id="PTHR23502">
    <property type="entry name" value="MAJOR FACILITATOR SUPERFAMILY"/>
    <property type="match status" value="1"/>
</dbReference>
<dbReference type="EMBL" id="KV744883">
    <property type="protein sequence ID" value="OCK82598.1"/>
    <property type="molecule type" value="Genomic_DNA"/>
</dbReference>
<feature type="transmembrane region" description="Helical" evidence="9">
    <location>
        <begin position="238"/>
        <end position="258"/>
    </location>
</feature>
<evidence type="ECO:0000256" key="3">
    <source>
        <dbReference type="ARBA" id="ARBA00022475"/>
    </source>
</evidence>
<dbReference type="Pfam" id="PF07690">
    <property type="entry name" value="MFS_1"/>
    <property type="match status" value="1"/>
</dbReference>
<proteinExistence type="inferred from homology"/>
<evidence type="ECO:0000256" key="7">
    <source>
        <dbReference type="ARBA" id="ARBA00038459"/>
    </source>
</evidence>
<evidence type="ECO:0000256" key="6">
    <source>
        <dbReference type="ARBA" id="ARBA00023136"/>
    </source>
</evidence>